<dbReference type="EMBL" id="JAANOW010000001">
    <property type="protein sequence ID" value="NIH95521.1"/>
    <property type="molecule type" value="Genomic_DNA"/>
</dbReference>
<dbReference type="InterPro" id="IPR016163">
    <property type="entry name" value="Ald_DH_C"/>
</dbReference>
<feature type="domain" description="Aldehyde dehydrogenase" evidence="5">
    <location>
        <begin position="4"/>
        <end position="459"/>
    </location>
</feature>
<evidence type="ECO:0000313" key="6">
    <source>
        <dbReference type="EMBL" id="NIH95521.1"/>
    </source>
</evidence>
<sequence length="501" mass="54063">MTMFDVTAPATGQIVGRVADMTGDDVVAAVDNLHASQGDWADMAVTQRVRWLHRYRDWLLDHEDALAKLLQDETGKPWAEANLEIPYIVEAINYYGRLAPGQLRSKAVRRHGPLALGKSQMLRWHPYPVVGIITPWNFPLGLSLLDAVPALVAGAAVAIKPSEYTPLTVCAAVRGWAAIGAPPVLSVCTGGAVAGGALVDSVDYIQFTGSSATGRVVAHRAAERLIPCGLELGGKDALIVRADANLDRAANAAVWGAVANAGQMCTSIERVYVHADIHDRFVSLVAAKVGELRVGCDDRRYRFDVGPLTTAAQWGVVSAHVDDALRKGARVAGAGRVPSCPSSSNLYPPIVLVDVDHSMSCMRDETFGPILPVMRFTTDDEAIALVNNSRYGLSATIFAEDVELAHRMAHRLDVGAVNINDVFANLFTLALPQGGRGESGVGTRNGSGAVYKYCRPQAVVTARFRPRREPTWYPYAPLRGAFVHRVSRILGARDVIRQFCR</sequence>
<dbReference type="PANTHER" id="PTHR11699">
    <property type="entry name" value="ALDEHYDE DEHYDROGENASE-RELATED"/>
    <property type="match status" value="1"/>
</dbReference>
<dbReference type="Proteomes" id="UP000547444">
    <property type="component" value="Unassembled WGS sequence"/>
</dbReference>
<name>A0A7X5TZ97_9MYCO</name>
<feature type="active site" evidence="3">
    <location>
        <position position="231"/>
    </location>
</feature>
<dbReference type="Pfam" id="PF00171">
    <property type="entry name" value="Aldedh"/>
    <property type="match status" value="1"/>
</dbReference>
<dbReference type="CDD" id="cd07099">
    <property type="entry name" value="ALDH_DDALDH"/>
    <property type="match status" value="1"/>
</dbReference>
<dbReference type="InterPro" id="IPR015590">
    <property type="entry name" value="Aldehyde_DH_dom"/>
</dbReference>
<evidence type="ECO:0000256" key="2">
    <source>
        <dbReference type="ARBA" id="ARBA00023002"/>
    </source>
</evidence>
<dbReference type="Gene3D" id="3.40.605.10">
    <property type="entry name" value="Aldehyde Dehydrogenase, Chain A, domain 1"/>
    <property type="match status" value="1"/>
</dbReference>
<dbReference type="GO" id="GO:0008802">
    <property type="term" value="F:betaine-aldehyde dehydrogenase (NAD+) activity"/>
    <property type="evidence" value="ECO:0007669"/>
    <property type="project" value="UniProtKB-EC"/>
</dbReference>
<evidence type="ECO:0000313" key="7">
    <source>
        <dbReference type="Proteomes" id="UP000547444"/>
    </source>
</evidence>
<comment type="caution">
    <text evidence="6">The sequence shown here is derived from an EMBL/GenBank/DDBJ whole genome shotgun (WGS) entry which is preliminary data.</text>
</comment>
<dbReference type="SUPFAM" id="SSF53720">
    <property type="entry name" value="ALDH-like"/>
    <property type="match status" value="1"/>
</dbReference>
<dbReference type="InterPro" id="IPR016161">
    <property type="entry name" value="Ald_DH/histidinol_DH"/>
</dbReference>
<proteinExistence type="inferred from homology"/>
<dbReference type="PROSITE" id="PS00687">
    <property type="entry name" value="ALDEHYDE_DEHYDR_GLU"/>
    <property type="match status" value="1"/>
</dbReference>
<keyword evidence="2 4" id="KW-0560">Oxidoreductase</keyword>
<organism evidence="6 7">
    <name type="scientific">Mycolicibacterium fluoranthenivorans</name>
    <dbReference type="NCBI Taxonomy" id="258505"/>
    <lineage>
        <taxon>Bacteria</taxon>
        <taxon>Bacillati</taxon>
        <taxon>Actinomycetota</taxon>
        <taxon>Actinomycetes</taxon>
        <taxon>Mycobacteriales</taxon>
        <taxon>Mycobacteriaceae</taxon>
        <taxon>Mycolicibacterium</taxon>
    </lineage>
</organism>
<keyword evidence="7" id="KW-1185">Reference proteome</keyword>
<dbReference type="InterPro" id="IPR029510">
    <property type="entry name" value="Ald_DH_CS_GLU"/>
</dbReference>
<accession>A0A7X5TZ97</accession>
<dbReference type="Gene3D" id="3.40.309.10">
    <property type="entry name" value="Aldehyde Dehydrogenase, Chain A, domain 2"/>
    <property type="match status" value="1"/>
</dbReference>
<dbReference type="FunFam" id="3.40.309.10:FF:000009">
    <property type="entry name" value="Aldehyde dehydrogenase A"/>
    <property type="match status" value="1"/>
</dbReference>
<protein>
    <submittedName>
        <fullName evidence="6">Betaine-aldehyde dehydrogenase</fullName>
        <ecNumber evidence="6">1.2.1.8</ecNumber>
    </submittedName>
</protein>
<gene>
    <name evidence="6" type="ORF">FHU31_002477</name>
</gene>
<dbReference type="AlphaFoldDB" id="A0A7X5TZ97"/>
<evidence type="ECO:0000259" key="5">
    <source>
        <dbReference type="Pfam" id="PF00171"/>
    </source>
</evidence>
<evidence type="ECO:0000256" key="1">
    <source>
        <dbReference type="ARBA" id="ARBA00009986"/>
    </source>
</evidence>
<dbReference type="InterPro" id="IPR016162">
    <property type="entry name" value="Ald_DH_N"/>
</dbReference>
<comment type="similarity">
    <text evidence="1 4">Belongs to the aldehyde dehydrogenase family.</text>
</comment>
<reference evidence="6 7" key="1">
    <citation type="submission" date="2020-03" db="EMBL/GenBank/DDBJ databases">
        <title>Sequencing the genomes of 1000 actinobacteria strains.</title>
        <authorList>
            <person name="Klenk H.-P."/>
        </authorList>
    </citation>
    <scope>NUCLEOTIDE SEQUENCE [LARGE SCALE GENOMIC DNA]</scope>
    <source>
        <strain evidence="6 7">DSM 44556</strain>
    </source>
</reference>
<evidence type="ECO:0000256" key="4">
    <source>
        <dbReference type="RuleBase" id="RU003345"/>
    </source>
</evidence>
<dbReference type="EC" id="1.2.1.8" evidence="6"/>
<evidence type="ECO:0000256" key="3">
    <source>
        <dbReference type="PROSITE-ProRule" id="PRU10007"/>
    </source>
</evidence>